<feature type="domain" description="Glucose/Sorbosone dehydrogenase" evidence="1">
    <location>
        <begin position="47"/>
        <end position="337"/>
    </location>
</feature>
<dbReference type="PROSITE" id="PS51257">
    <property type="entry name" value="PROKAR_LIPOPROTEIN"/>
    <property type="match status" value="1"/>
</dbReference>
<keyword evidence="3" id="KW-1185">Reference proteome</keyword>
<organism evidence="2 3">
    <name type="scientific">Bacillus salitolerans</name>
    <dbReference type="NCBI Taxonomy" id="1437434"/>
    <lineage>
        <taxon>Bacteria</taxon>
        <taxon>Bacillati</taxon>
        <taxon>Bacillota</taxon>
        <taxon>Bacilli</taxon>
        <taxon>Bacillales</taxon>
        <taxon>Bacillaceae</taxon>
        <taxon>Bacillus</taxon>
    </lineage>
</organism>
<dbReference type="SUPFAM" id="SSF50952">
    <property type="entry name" value="Soluble quinoprotein glucose dehydrogenase"/>
    <property type="match status" value="1"/>
</dbReference>
<evidence type="ECO:0000259" key="1">
    <source>
        <dbReference type="Pfam" id="PF07995"/>
    </source>
</evidence>
<dbReference type="Proteomes" id="UP001597214">
    <property type="component" value="Unassembled WGS sequence"/>
</dbReference>
<evidence type="ECO:0000313" key="2">
    <source>
        <dbReference type="EMBL" id="MFD1739830.1"/>
    </source>
</evidence>
<dbReference type="Pfam" id="PF07995">
    <property type="entry name" value="GSDH"/>
    <property type="match status" value="1"/>
</dbReference>
<evidence type="ECO:0000313" key="3">
    <source>
        <dbReference type="Proteomes" id="UP001597214"/>
    </source>
</evidence>
<dbReference type="InterPro" id="IPR011042">
    <property type="entry name" value="6-blade_b-propeller_TolB-like"/>
</dbReference>
<dbReference type="Gene3D" id="2.120.10.30">
    <property type="entry name" value="TolB, C-terminal domain"/>
    <property type="match status" value="1"/>
</dbReference>
<accession>A0ABW4LXA6</accession>
<dbReference type="RefSeq" id="WP_377931095.1">
    <property type="nucleotide sequence ID" value="NZ_JBHUEM010000060.1"/>
</dbReference>
<gene>
    <name evidence="2" type="ORF">ACFSCX_25525</name>
</gene>
<dbReference type="InterPro" id="IPR012938">
    <property type="entry name" value="Glc/Sorbosone_DH"/>
</dbReference>
<protein>
    <submittedName>
        <fullName evidence="2">PQQ-dependent sugar dehydrogenase</fullName>
    </submittedName>
</protein>
<proteinExistence type="predicted"/>
<name>A0ABW4LXA6_9BACI</name>
<dbReference type="PANTHER" id="PTHR19328:SF13">
    <property type="entry name" value="HIPL1 PROTEIN"/>
    <property type="match status" value="1"/>
</dbReference>
<comment type="caution">
    <text evidence="2">The sequence shown here is derived from an EMBL/GenBank/DDBJ whole genome shotgun (WGS) entry which is preliminary data.</text>
</comment>
<dbReference type="PANTHER" id="PTHR19328">
    <property type="entry name" value="HEDGEHOG-INTERACTING PROTEIN"/>
    <property type="match status" value="1"/>
</dbReference>
<reference evidence="3" key="1">
    <citation type="journal article" date="2019" name="Int. J. Syst. Evol. Microbiol.">
        <title>The Global Catalogue of Microorganisms (GCM) 10K type strain sequencing project: providing services to taxonomists for standard genome sequencing and annotation.</title>
        <authorList>
            <consortium name="The Broad Institute Genomics Platform"/>
            <consortium name="The Broad Institute Genome Sequencing Center for Infectious Disease"/>
            <person name="Wu L."/>
            <person name="Ma J."/>
        </authorList>
    </citation>
    <scope>NUCLEOTIDE SEQUENCE [LARGE SCALE GENOMIC DNA]</scope>
    <source>
        <strain evidence="3">CCUG 49339</strain>
    </source>
</reference>
<dbReference type="InterPro" id="IPR011041">
    <property type="entry name" value="Quinoprot_gluc/sorb_DH_b-prop"/>
</dbReference>
<dbReference type="EMBL" id="JBHUEM010000060">
    <property type="protein sequence ID" value="MFD1739830.1"/>
    <property type="molecule type" value="Genomic_DNA"/>
</dbReference>
<sequence length="353" mass="39409">MRRTLVYILIVLLIGCSRSTDEIHEVTLPIREVPIQNAEIIASNLVVPWDIVKTGEEYFVSERGGTIVHIDRKGNKTNMSLELSKDVAEYGEGGLLGFILHPDYQKNALAYIYYTYQDNGNINNQIVKVKKEGSTWIEESVLLSDLPGARIHNGGRIEIGPDQKLYASVGDAANPDSAQQLNSLAGKIIRMNLDGTIPENNPFENSYIYSFGHRNPQGFAWTEAGEMYSAEHGAEGHDEINRILPGQNYGWPLVQGDEQREGMLVPIFHSGEDTWAPSGLAYQEGRLLVAGLAGQQIRVFDLRENESFPLYEDIGRIRDLLVVGKDLYIITNNTDGRGVPDEDDDHLLKVKLE</sequence>